<comment type="cofactor">
    <cofactor evidence="5">
        <name>[4Fe-4S] cluster</name>
        <dbReference type="ChEBI" id="CHEBI:49883"/>
    </cofactor>
    <text evidence="5">Binds 1 [4Fe-4S] cluster. The cluster is coordinated with 3 cysteines and an exchangeable S-adenosyl-L-methionine.</text>
</comment>
<dbReference type="InterPro" id="IPR007197">
    <property type="entry name" value="rSAM"/>
</dbReference>
<gene>
    <name evidence="7" type="ORF">SAMN03080603_01328</name>
</gene>
<keyword evidence="1 5" id="KW-0949">S-adenosyl-L-methionine</keyword>
<dbReference type="SFLD" id="SFLDS00029">
    <property type="entry name" value="Radical_SAM"/>
    <property type="match status" value="1"/>
</dbReference>
<dbReference type="AlphaFoldDB" id="A0A1H3G3J8"/>
<dbReference type="PIRSF" id="PIRSF004869">
    <property type="entry name" value="PflX_prd"/>
    <property type="match status" value="1"/>
</dbReference>
<dbReference type="InterPro" id="IPR016431">
    <property type="entry name" value="Pyrv-formate_lyase-activ_prd"/>
</dbReference>
<keyword evidence="7" id="KW-0456">Lyase</keyword>
<accession>A0A1H3G3J8</accession>
<protein>
    <submittedName>
        <fullName evidence="7">Putative pyruvate formate lyase activating enzyme</fullName>
    </submittedName>
</protein>
<evidence type="ECO:0000256" key="1">
    <source>
        <dbReference type="ARBA" id="ARBA00022691"/>
    </source>
</evidence>
<feature type="binding site" evidence="5">
    <location>
        <position position="79"/>
    </location>
    <ligand>
        <name>[4Fe-4S] cluster</name>
        <dbReference type="ChEBI" id="CHEBI:49883"/>
        <note>4Fe-4S-S-AdoMet</note>
    </ligand>
</feature>
<evidence type="ECO:0000256" key="5">
    <source>
        <dbReference type="PIRSR" id="PIRSR004869-50"/>
    </source>
</evidence>
<dbReference type="SUPFAM" id="SSF102114">
    <property type="entry name" value="Radical SAM enzymes"/>
    <property type="match status" value="1"/>
</dbReference>
<dbReference type="EMBL" id="FNPD01000007">
    <property type="protein sequence ID" value="SDX96939.1"/>
    <property type="molecule type" value="Genomic_DNA"/>
</dbReference>
<dbReference type="GO" id="GO:0051536">
    <property type="term" value="F:iron-sulfur cluster binding"/>
    <property type="evidence" value="ECO:0007669"/>
    <property type="project" value="UniProtKB-KW"/>
</dbReference>
<keyword evidence="3 5" id="KW-0408">Iron</keyword>
<dbReference type="InterPro" id="IPR058240">
    <property type="entry name" value="rSAM_sf"/>
</dbReference>
<proteinExistence type="predicted"/>
<organism evidence="7 8">
    <name type="scientific">Acetomicrobium thermoterrenum DSM 13490</name>
    <dbReference type="NCBI Taxonomy" id="1120987"/>
    <lineage>
        <taxon>Bacteria</taxon>
        <taxon>Thermotogati</taxon>
        <taxon>Synergistota</taxon>
        <taxon>Synergistia</taxon>
        <taxon>Synergistales</taxon>
        <taxon>Acetomicrobiaceae</taxon>
        <taxon>Acetomicrobium</taxon>
    </lineage>
</organism>
<dbReference type="GO" id="GO:0046872">
    <property type="term" value="F:metal ion binding"/>
    <property type="evidence" value="ECO:0007669"/>
    <property type="project" value="UniProtKB-KW"/>
</dbReference>
<reference evidence="8" key="1">
    <citation type="submission" date="2016-10" db="EMBL/GenBank/DDBJ databases">
        <authorList>
            <person name="Varghese N."/>
            <person name="Submissions S."/>
        </authorList>
    </citation>
    <scope>NUCLEOTIDE SEQUENCE [LARGE SCALE GENOMIC DNA]</scope>
    <source>
        <strain evidence="8">DSM 13490</strain>
    </source>
</reference>
<evidence type="ECO:0000256" key="2">
    <source>
        <dbReference type="ARBA" id="ARBA00022723"/>
    </source>
</evidence>
<name>A0A1H3G3J8_9BACT</name>
<evidence type="ECO:0000313" key="8">
    <source>
        <dbReference type="Proteomes" id="UP000199266"/>
    </source>
</evidence>
<dbReference type="InterPro" id="IPR013785">
    <property type="entry name" value="Aldolase_TIM"/>
</dbReference>
<evidence type="ECO:0000259" key="6">
    <source>
        <dbReference type="Pfam" id="PF04055"/>
    </source>
</evidence>
<keyword evidence="4 5" id="KW-0411">Iron-sulfur</keyword>
<dbReference type="Gene3D" id="3.20.20.70">
    <property type="entry name" value="Aldolase class I"/>
    <property type="match status" value="1"/>
</dbReference>
<dbReference type="InterPro" id="IPR040085">
    <property type="entry name" value="MJ0674-like"/>
</dbReference>
<keyword evidence="7" id="KW-0670">Pyruvate</keyword>
<feature type="binding site" evidence="5">
    <location>
        <position position="83"/>
    </location>
    <ligand>
        <name>[4Fe-4S] cluster</name>
        <dbReference type="ChEBI" id="CHEBI:49883"/>
        <note>4Fe-4S-S-AdoMet</note>
    </ligand>
</feature>
<dbReference type="PANTHER" id="PTHR43075:SF1">
    <property type="entry name" value="FORMATE LYASE ACTIVATING ENZYME, PUTATIVE (AFU_ORTHOLOGUE AFUA_2G15630)-RELATED"/>
    <property type="match status" value="1"/>
</dbReference>
<dbReference type="SFLD" id="SFLDG01099">
    <property type="entry name" value="Uncharacterised_Radical_SAM_Su"/>
    <property type="match status" value="1"/>
</dbReference>
<dbReference type="Proteomes" id="UP000199266">
    <property type="component" value="Unassembled WGS sequence"/>
</dbReference>
<feature type="domain" description="Radical SAM core" evidence="6">
    <location>
        <begin position="74"/>
        <end position="205"/>
    </location>
</feature>
<dbReference type="Pfam" id="PF04055">
    <property type="entry name" value="Radical_SAM"/>
    <property type="match status" value="1"/>
</dbReference>
<keyword evidence="8" id="KW-1185">Reference proteome</keyword>
<feature type="binding site" evidence="5">
    <location>
        <position position="86"/>
    </location>
    <ligand>
        <name>[4Fe-4S] cluster</name>
        <dbReference type="ChEBI" id="CHEBI:49883"/>
        <note>4Fe-4S-S-AdoMet</note>
    </ligand>
</feature>
<dbReference type="RefSeq" id="WP_091461522.1">
    <property type="nucleotide sequence ID" value="NZ_FNPD01000007.1"/>
</dbReference>
<evidence type="ECO:0000256" key="3">
    <source>
        <dbReference type="ARBA" id="ARBA00023004"/>
    </source>
</evidence>
<evidence type="ECO:0000313" key="7">
    <source>
        <dbReference type="EMBL" id="SDX96939.1"/>
    </source>
</evidence>
<dbReference type="PANTHER" id="PTHR43075">
    <property type="entry name" value="FORMATE LYASE ACTIVATING ENZYME, PUTATIVE (AFU_ORTHOLOGUE AFUA_2G15630)-RELATED"/>
    <property type="match status" value="1"/>
</dbReference>
<keyword evidence="2 5" id="KW-0479">Metal-binding</keyword>
<sequence length="298" mass="33674">MKQDKEFLKKLSERLEMALEILSNCELCPRKCHVNRLKDEKGFCKTGRNAILSSYGSHFGEEKVLVGRFGSGTIFFTHCNMSCVFCQNYDISQLGKGNEVSAQELADIMLELQRMGCHNINLVSPTHCVAQILEALLIAFEEGLKVPIVYNTGGYDSVDTLKLLDGIVDIYMPDIKYGDDERGMRYSSAPNYFSVAKSAVKEMHRQVGDLKTDDSGIAVKGLLVRHLVLPNDLAGTEKVMEFLATEISTETFVNIMDQYRPLYKTKQYPELSRPANRAEFQRAVEMARKHGIHRICEK</sequence>
<dbReference type="GO" id="GO:0016829">
    <property type="term" value="F:lyase activity"/>
    <property type="evidence" value="ECO:0007669"/>
    <property type="project" value="UniProtKB-KW"/>
</dbReference>
<evidence type="ECO:0000256" key="4">
    <source>
        <dbReference type="ARBA" id="ARBA00023014"/>
    </source>
</evidence>